<evidence type="ECO:0000256" key="3">
    <source>
        <dbReference type="ARBA" id="ARBA00022692"/>
    </source>
</evidence>
<keyword evidence="2" id="KW-0418">Kinase</keyword>
<dbReference type="InterPro" id="IPR045874">
    <property type="entry name" value="LRK10/LRL21-25-like"/>
</dbReference>
<keyword evidence="6" id="KW-0472">Membrane</keyword>
<dbReference type="SUPFAM" id="SSF56112">
    <property type="entry name" value="Protein kinase-like (PK-like)"/>
    <property type="match status" value="1"/>
</dbReference>
<protein>
    <recommendedName>
        <fullName evidence="8">Protein kinase domain-containing protein</fullName>
    </recommendedName>
</protein>
<evidence type="ECO:0000256" key="2">
    <source>
        <dbReference type="ARBA" id="ARBA00022527"/>
    </source>
</evidence>
<dbReference type="PANTHER" id="PTHR27009">
    <property type="entry name" value="RUST RESISTANCE KINASE LR10-RELATED"/>
    <property type="match status" value="1"/>
</dbReference>
<evidence type="ECO:0000259" key="8">
    <source>
        <dbReference type="PROSITE" id="PS50011"/>
    </source>
</evidence>
<organism evidence="9 10">
    <name type="scientific">Escallonia rubra</name>
    <dbReference type="NCBI Taxonomy" id="112253"/>
    <lineage>
        <taxon>Eukaryota</taxon>
        <taxon>Viridiplantae</taxon>
        <taxon>Streptophyta</taxon>
        <taxon>Embryophyta</taxon>
        <taxon>Tracheophyta</taxon>
        <taxon>Spermatophyta</taxon>
        <taxon>Magnoliopsida</taxon>
        <taxon>eudicotyledons</taxon>
        <taxon>Gunneridae</taxon>
        <taxon>Pentapetalae</taxon>
        <taxon>asterids</taxon>
        <taxon>campanulids</taxon>
        <taxon>Escalloniales</taxon>
        <taxon>Escalloniaceae</taxon>
        <taxon>Escallonia</taxon>
    </lineage>
</organism>
<evidence type="ECO:0000256" key="1">
    <source>
        <dbReference type="ARBA" id="ARBA00004479"/>
    </source>
</evidence>
<dbReference type="EMBL" id="JAVXUO010001984">
    <property type="protein sequence ID" value="KAK2977444.1"/>
    <property type="molecule type" value="Genomic_DNA"/>
</dbReference>
<keyword evidence="7" id="KW-0325">Glycoprotein</keyword>
<dbReference type="Gene3D" id="1.10.510.10">
    <property type="entry name" value="Transferase(Phosphotransferase) domain 1"/>
    <property type="match status" value="1"/>
</dbReference>
<evidence type="ECO:0000256" key="4">
    <source>
        <dbReference type="ARBA" id="ARBA00022729"/>
    </source>
</evidence>
<proteinExistence type="predicted"/>
<dbReference type="InterPro" id="IPR011009">
    <property type="entry name" value="Kinase-like_dom_sf"/>
</dbReference>
<sequence>MEQCTEGSFLVLNNSKGDGEEFISEVGTISRIRHVNLVSFDHIFIPKTTVFGPAKLCSKEKSDVRITMARETMGYIAPEAVSRNIKKLSCKSDVYSFVMLLLEMVGGYLPKMVGGSKNIGRTNGYTSDWIEEDGDANLVVSSRS</sequence>
<feature type="domain" description="Protein kinase" evidence="8">
    <location>
        <begin position="1"/>
        <end position="144"/>
    </location>
</feature>
<evidence type="ECO:0000256" key="5">
    <source>
        <dbReference type="ARBA" id="ARBA00022989"/>
    </source>
</evidence>
<accession>A0AA88UAK6</accession>
<feature type="non-terminal residue" evidence="9">
    <location>
        <position position="1"/>
    </location>
</feature>
<keyword evidence="3" id="KW-0812">Transmembrane</keyword>
<keyword evidence="4" id="KW-0732">Signal</keyword>
<evidence type="ECO:0000256" key="6">
    <source>
        <dbReference type="ARBA" id="ARBA00023136"/>
    </source>
</evidence>
<gene>
    <name evidence="9" type="ORF">RJ640_028605</name>
</gene>
<dbReference type="GO" id="GO:0004674">
    <property type="term" value="F:protein serine/threonine kinase activity"/>
    <property type="evidence" value="ECO:0007669"/>
    <property type="project" value="UniProtKB-KW"/>
</dbReference>
<keyword evidence="5" id="KW-1133">Transmembrane helix</keyword>
<dbReference type="GO" id="GO:0016020">
    <property type="term" value="C:membrane"/>
    <property type="evidence" value="ECO:0007669"/>
    <property type="project" value="UniProtKB-SubCell"/>
</dbReference>
<dbReference type="InterPro" id="IPR000719">
    <property type="entry name" value="Prot_kinase_dom"/>
</dbReference>
<dbReference type="Proteomes" id="UP001187471">
    <property type="component" value="Unassembled WGS sequence"/>
</dbReference>
<keyword evidence="10" id="KW-1185">Reference proteome</keyword>
<comment type="subcellular location">
    <subcellularLocation>
        <location evidence="1">Membrane</location>
        <topology evidence="1">Single-pass type I membrane protein</topology>
    </subcellularLocation>
</comment>
<dbReference type="GO" id="GO:0005524">
    <property type="term" value="F:ATP binding"/>
    <property type="evidence" value="ECO:0007669"/>
    <property type="project" value="InterPro"/>
</dbReference>
<dbReference type="AlphaFoldDB" id="A0AA88UAK6"/>
<evidence type="ECO:0000313" key="9">
    <source>
        <dbReference type="EMBL" id="KAK2977444.1"/>
    </source>
</evidence>
<evidence type="ECO:0000313" key="10">
    <source>
        <dbReference type="Proteomes" id="UP001187471"/>
    </source>
</evidence>
<comment type="caution">
    <text evidence="9">The sequence shown here is derived from an EMBL/GenBank/DDBJ whole genome shotgun (WGS) entry which is preliminary data.</text>
</comment>
<evidence type="ECO:0000256" key="7">
    <source>
        <dbReference type="ARBA" id="ARBA00023180"/>
    </source>
</evidence>
<keyword evidence="2" id="KW-0723">Serine/threonine-protein kinase</keyword>
<dbReference type="PROSITE" id="PS50011">
    <property type="entry name" value="PROTEIN_KINASE_DOM"/>
    <property type="match status" value="1"/>
</dbReference>
<keyword evidence="2" id="KW-0808">Transferase</keyword>
<name>A0AA88UAK6_9ASTE</name>
<reference evidence="9" key="1">
    <citation type="submission" date="2022-12" db="EMBL/GenBank/DDBJ databases">
        <title>Draft genome assemblies for two species of Escallonia (Escalloniales).</title>
        <authorList>
            <person name="Chanderbali A."/>
            <person name="Dervinis C."/>
            <person name="Anghel I."/>
            <person name="Soltis D."/>
            <person name="Soltis P."/>
            <person name="Zapata F."/>
        </authorList>
    </citation>
    <scope>NUCLEOTIDE SEQUENCE</scope>
    <source>
        <strain evidence="9">UCBG92.1500</strain>
        <tissue evidence="9">Leaf</tissue>
    </source>
</reference>